<keyword evidence="2 4" id="KW-0238">DNA-binding</keyword>
<evidence type="ECO:0000256" key="4">
    <source>
        <dbReference type="PROSITE-ProRule" id="PRU00335"/>
    </source>
</evidence>
<comment type="caution">
    <text evidence="7">The sequence shown here is derived from an EMBL/GenBank/DDBJ whole genome shotgun (WGS) entry which is preliminary data.</text>
</comment>
<dbReference type="PRINTS" id="PR00455">
    <property type="entry name" value="HTHTETR"/>
</dbReference>
<organism evidence="7 8">
    <name type="scientific">Microbispora amethystogenes</name>
    <dbReference type="NCBI Taxonomy" id="1427754"/>
    <lineage>
        <taxon>Bacteria</taxon>
        <taxon>Bacillati</taxon>
        <taxon>Actinomycetota</taxon>
        <taxon>Actinomycetes</taxon>
        <taxon>Streptosporangiales</taxon>
        <taxon>Streptosporangiaceae</taxon>
        <taxon>Microbispora</taxon>
    </lineage>
</organism>
<dbReference type="PROSITE" id="PS50977">
    <property type="entry name" value="HTH_TETR_2"/>
    <property type="match status" value="1"/>
</dbReference>
<dbReference type="EMBL" id="BOOB01000021">
    <property type="protein sequence ID" value="GIH33130.1"/>
    <property type="molecule type" value="Genomic_DNA"/>
</dbReference>
<evidence type="ECO:0000256" key="5">
    <source>
        <dbReference type="SAM" id="MobiDB-lite"/>
    </source>
</evidence>
<reference evidence="7 8" key="1">
    <citation type="submission" date="2021-01" db="EMBL/GenBank/DDBJ databases">
        <title>Whole genome shotgun sequence of Microbispora amethystogenes NBRC 101907.</title>
        <authorList>
            <person name="Komaki H."/>
            <person name="Tamura T."/>
        </authorList>
    </citation>
    <scope>NUCLEOTIDE SEQUENCE [LARGE SCALE GENOMIC DNA]</scope>
    <source>
        <strain evidence="7 8">NBRC 101907</strain>
    </source>
</reference>
<name>A0ABQ4FE96_9ACTN</name>
<evidence type="ECO:0000313" key="8">
    <source>
        <dbReference type="Proteomes" id="UP000651728"/>
    </source>
</evidence>
<dbReference type="RefSeq" id="WP_239101354.1">
    <property type="nucleotide sequence ID" value="NZ_BAABEJ010000002.1"/>
</dbReference>
<feature type="region of interest" description="Disordered" evidence="5">
    <location>
        <begin position="71"/>
        <end position="128"/>
    </location>
</feature>
<feature type="compositionally biased region" description="Gly residues" evidence="5">
    <location>
        <begin position="98"/>
        <end position="108"/>
    </location>
</feature>
<feature type="domain" description="HTH tetR-type" evidence="6">
    <location>
        <begin position="11"/>
        <end position="71"/>
    </location>
</feature>
<gene>
    <name evidence="7" type="ORF">Mam01_32940</name>
</gene>
<feature type="compositionally biased region" description="Acidic residues" evidence="5">
    <location>
        <begin position="77"/>
        <end position="88"/>
    </location>
</feature>
<dbReference type="InterPro" id="IPR001647">
    <property type="entry name" value="HTH_TetR"/>
</dbReference>
<keyword evidence="1" id="KW-0805">Transcription regulation</keyword>
<keyword evidence="8" id="KW-1185">Reference proteome</keyword>
<evidence type="ECO:0000256" key="1">
    <source>
        <dbReference type="ARBA" id="ARBA00023015"/>
    </source>
</evidence>
<sequence length="406" mass="41401">MERLSRAELQARNRARVLAAARDEFTERGFRVAKIDAIAERAGLTRGAVYSNFPGKRALYFAVLAELAEGAAAPDSEGPDSEGPDSEGPDSAAPPGAGPRGGVYGGDGAPPDGGAPGGVFGAGGPARDGAPRVAGAREALAAFARAWVARLPLATDGPGRIGMDLMPEIIADERTRKPFAQLMKLNGMLLGLALEGVAAGGGRMVRVAEVALTTLHGMSQMADAAPGFVEEFDVVSACERLADLDLGDRWDPPHLPWAAPARPADAPWAPPAAADALRGGPAPLSGDGVVAVVGLHRLSAVEEAVRGARAGDEVTAVLVTGDPGELGPLVRLVLADLRGCLREAFPRRAWPRLRVVYDERGAVAAAAGVPAVSDGTEAAVRVRAGRVVARADGHGACHAAASAAGP</sequence>
<dbReference type="PANTHER" id="PTHR30055:SF234">
    <property type="entry name" value="HTH-TYPE TRANSCRIPTIONAL REGULATOR BETI"/>
    <property type="match status" value="1"/>
</dbReference>
<evidence type="ECO:0000256" key="2">
    <source>
        <dbReference type="ARBA" id="ARBA00023125"/>
    </source>
</evidence>
<dbReference type="Proteomes" id="UP000651728">
    <property type="component" value="Unassembled WGS sequence"/>
</dbReference>
<evidence type="ECO:0000259" key="6">
    <source>
        <dbReference type="PROSITE" id="PS50977"/>
    </source>
</evidence>
<feature type="compositionally biased region" description="Gly residues" evidence="5">
    <location>
        <begin position="114"/>
        <end position="126"/>
    </location>
</feature>
<keyword evidence="3" id="KW-0804">Transcription</keyword>
<proteinExistence type="predicted"/>
<protein>
    <recommendedName>
        <fullName evidence="6">HTH tetR-type domain-containing protein</fullName>
    </recommendedName>
</protein>
<dbReference type="PANTHER" id="PTHR30055">
    <property type="entry name" value="HTH-TYPE TRANSCRIPTIONAL REGULATOR RUTR"/>
    <property type="match status" value="1"/>
</dbReference>
<dbReference type="Gene3D" id="1.10.357.10">
    <property type="entry name" value="Tetracycline Repressor, domain 2"/>
    <property type="match status" value="1"/>
</dbReference>
<evidence type="ECO:0000256" key="3">
    <source>
        <dbReference type="ARBA" id="ARBA00023163"/>
    </source>
</evidence>
<dbReference type="SUPFAM" id="SSF46689">
    <property type="entry name" value="Homeodomain-like"/>
    <property type="match status" value="1"/>
</dbReference>
<accession>A0ABQ4FE96</accession>
<dbReference type="InterPro" id="IPR050109">
    <property type="entry name" value="HTH-type_TetR-like_transc_reg"/>
</dbReference>
<dbReference type="Pfam" id="PF00440">
    <property type="entry name" value="TetR_N"/>
    <property type="match status" value="1"/>
</dbReference>
<dbReference type="InterPro" id="IPR009057">
    <property type="entry name" value="Homeodomain-like_sf"/>
</dbReference>
<evidence type="ECO:0000313" key="7">
    <source>
        <dbReference type="EMBL" id="GIH33130.1"/>
    </source>
</evidence>
<feature type="DNA-binding region" description="H-T-H motif" evidence="4">
    <location>
        <begin position="34"/>
        <end position="53"/>
    </location>
</feature>